<sequence length="364" mass="40195">MQLAYERFLQATALPSAVRISPLMVSRLVAVRPTLQRSLEEGLPTLLPAATAALTTEFRRGTIADVFRAVTGVSPEQGDQRWNADFTPAGLLELLRQPHGAAGATALAEQAQLFTRHLREVLGDRRTAVLVDTGLFGTTQDLLAEGLPDLNISCALMVRSLRPKIAGVDPRTFGLSVEAFDYSPIRARTAVLRYWHYIEWLFEPDLPSVRTFVTEDGRVRSNLEVTGWPDRVEPAPESAFAGVLHYLDGLGPGPAEQISADADRAWRRYRRIVVWPHREDGDVLAVGTRSHDFGRAATWDQPTVHSVVAALRGNPMWREGEVARSGSPFRAPLLLALEAAHAARLARRMVRRGRRTGPGEPLQQ</sequence>
<evidence type="ECO:0000313" key="1">
    <source>
        <dbReference type="EMBL" id="RZU34087.1"/>
    </source>
</evidence>
<gene>
    <name evidence="1" type="ORF">BKA19_3841</name>
</gene>
<keyword evidence="2" id="KW-1185">Reference proteome</keyword>
<reference evidence="1 2" key="1">
    <citation type="submission" date="2019-02" db="EMBL/GenBank/DDBJ databases">
        <title>Sequencing the genomes of 1000 actinobacteria strains.</title>
        <authorList>
            <person name="Klenk H.-P."/>
        </authorList>
    </citation>
    <scope>NUCLEOTIDE SEQUENCE [LARGE SCALE GENOMIC DNA]</scope>
    <source>
        <strain evidence="1 2">DSM 44509</strain>
    </source>
</reference>
<dbReference type="EMBL" id="SHKV01000001">
    <property type="protein sequence ID" value="RZU34087.1"/>
    <property type="molecule type" value="Genomic_DNA"/>
</dbReference>
<dbReference type="Proteomes" id="UP000292507">
    <property type="component" value="Unassembled WGS sequence"/>
</dbReference>
<evidence type="ECO:0000313" key="2">
    <source>
        <dbReference type="Proteomes" id="UP000292507"/>
    </source>
</evidence>
<proteinExistence type="predicted"/>
<organism evidence="1 2">
    <name type="scientific">Blastococcus saxobsidens</name>
    <dbReference type="NCBI Taxonomy" id="138336"/>
    <lineage>
        <taxon>Bacteria</taxon>
        <taxon>Bacillati</taxon>
        <taxon>Actinomycetota</taxon>
        <taxon>Actinomycetes</taxon>
        <taxon>Geodermatophilales</taxon>
        <taxon>Geodermatophilaceae</taxon>
        <taxon>Blastococcus</taxon>
    </lineage>
</organism>
<comment type="caution">
    <text evidence="1">The sequence shown here is derived from an EMBL/GenBank/DDBJ whole genome shotgun (WGS) entry which is preliminary data.</text>
</comment>
<accession>A0A4Q7YA84</accession>
<dbReference type="AlphaFoldDB" id="A0A4Q7YA84"/>
<name>A0A4Q7YA84_9ACTN</name>
<protein>
    <submittedName>
        <fullName evidence="1">Uncharacterized protein</fullName>
    </submittedName>
</protein>